<dbReference type="SUPFAM" id="SSF52172">
    <property type="entry name" value="CheY-like"/>
    <property type="match status" value="1"/>
</dbReference>
<name>A0A4V1ZCX8_9BACT</name>
<dbReference type="InterPro" id="IPR001789">
    <property type="entry name" value="Sig_transdc_resp-reg_receiver"/>
</dbReference>
<sequence length="139" mass="15616">MHVSLNVVLAEDDKDYQEIFNNALTEVNIPTSLTVVSDGVELMNILKSPDSPAYNIVVLDINMPKKDGLECLREIRQDKKLSNTFSVILTSSLDPVIQANAIDAGANLFLTKPEDFDEYVEAVRKILTSDWQLKLPIYF</sequence>
<dbReference type="EMBL" id="SEWF01000029">
    <property type="protein sequence ID" value="RYU94210.1"/>
    <property type="molecule type" value="Genomic_DNA"/>
</dbReference>
<evidence type="ECO:0000313" key="3">
    <source>
        <dbReference type="EMBL" id="RYU94210.1"/>
    </source>
</evidence>
<keyword evidence="4" id="KW-1185">Reference proteome</keyword>
<dbReference type="InterPro" id="IPR011006">
    <property type="entry name" value="CheY-like_superfamily"/>
</dbReference>
<dbReference type="GO" id="GO:0000160">
    <property type="term" value="P:phosphorelay signal transduction system"/>
    <property type="evidence" value="ECO:0007669"/>
    <property type="project" value="InterPro"/>
</dbReference>
<keyword evidence="1" id="KW-0597">Phosphoprotein</keyword>
<dbReference type="InterPro" id="IPR052893">
    <property type="entry name" value="TCS_response_regulator"/>
</dbReference>
<reference evidence="3 4" key="1">
    <citation type="submission" date="2019-02" db="EMBL/GenBank/DDBJ databases">
        <title>Bacterial novel species Emticicia sp. 17J42-9 isolated from soil.</title>
        <authorList>
            <person name="Jung H.-Y."/>
        </authorList>
    </citation>
    <scope>NUCLEOTIDE SEQUENCE [LARGE SCALE GENOMIC DNA]</scope>
    <source>
        <strain evidence="3 4">17J42-9</strain>
    </source>
</reference>
<dbReference type="PANTHER" id="PTHR44520">
    <property type="entry name" value="RESPONSE REGULATOR RCP1-RELATED"/>
    <property type="match status" value="1"/>
</dbReference>
<comment type="caution">
    <text evidence="3">The sequence shown here is derived from an EMBL/GenBank/DDBJ whole genome shotgun (WGS) entry which is preliminary data.</text>
</comment>
<dbReference type="SMART" id="SM00448">
    <property type="entry name" value="REC"/>
    <property type="match status" value="1"/>
</dbReference>
<dbReference type="OrthoDB" id="7631574at2"/>
<gene>
    <name evidence="3" type="ORF">EWM59_18085</name>
</gene>
<dbReference type="AlphaFoldDB" id="A0A4V1ZCX8"/>
<dbReference type="Pfam" id="PF00072">
    <property type="entry name" value="Response_reg"/>
    <property type="match status" value="1"/>
</dbReference>
<feature type="modified residue" description="4-aspartylphosphate" evidence="1">
    <location>
        <position position="60"/>
    </location>
</feature>
<proteinExistence type="predicted"/>
<protein>
    <submittedName>
        <fullName evidence="3">Response regulator</fullName>
    </submittedName>
</protein>
<evidence type="ECO:0000313" key="4">
    <source>
        <dbReference type="Proteomes" id="UP000293162"/>
    </source>
</evidence>
<dbReference type="RefSeq" id="WP_130022665.1">
    <property type="nucleotide sequence ID" value="NZ_SEWF01000029.1"/>
</dbReference>
<accession>A0A4V1ZCX8</accession>
<dbReference type="Proteomes" id="UP000293162">
    <property type="component" value="Unassembled WGS sequence"/>
</dbReference>
<dbReference type="PROSITE" id="PS50110">
    <property type="entry name" value="RESPONSE_REGULATORY"/>
    <property type="match status" value="1"/>
</dbReference>
<feature type="domain" description="Response regulatory" evidence="2">
    <location>
        <begin position="6"/>
        <end position="127"/>
    </location>
</feature>
<organism evidence="3 4">
    <name type="scientific">Emticicia agri</name>
    <dbReference type="NCBI Taxonomy" id="2492393"/>
    <lineage>
        <taxon>Bacteria</taxon>
        <taxon>Pseudomonadati</taxon>
        <taxon>Bacteroidota</taxon>
        <taxon>Cytophagia</taxon>
        <taxon>Cytophagales</taxon>
        <taxon>Leadbetterellaceae</taxon>
        <taxon>Emticicia</taxon>
    </lineage>
</organism>
<dbReference type="Gene3D" id="3.40.50.2300">
    <property type="match status" value="1"/>
</dbReference>
<evidence type="ECO:0000256" key="1">
    <source>
        <dbReference type="PROSITE-ProRule" id="PRU00169"/>
    </source>
</evidence>
<evidence type="ECO:0000259" key="2">
    <source>
        <dbReference type="PROSITE" id="PS50110"/>
    </source>
</evidence>